<organism evidence="7 8">
    <name type="scientific">Rhizobium indicum</name>
    <dbReference type="NCBI Taxonomy" id="2583231"/>
    <lineage>
        <taxon>Bacteria</taxon>
        <taxon>Pseudomonadati</taxon>
        <taxon>Pseudomonadota</taxon>
        <taxon>Alphaproteobacteria</taxon>
        <taxon>Hyphomicrobiales</taxon>
        <taxon>Rhizobiaceae</taxon>
        <taxon>Rhizobium/Agrobacterium group</taxon>
        <taxon>Rhizobium</taxon>
    </lineage>
</organism>
<keyword evidence="4" id="KW-0408">Iron</keyword>
<keyword evidence="2" id="KW-0949">S-adenosyl-L-methionine</keyword>
<protein>
    <submittedName>
        <fullName evidence="7">His-Xaa-Ser system radical SAM maturase HxsC</fullName>
    </submittedName>
</protein>
<keyword evidence="5" id="KW-0411">Iron-sulfur</keyword>
<accession>A0ABX6PLQ1</accession>
<evidence type="ECO:0000256" key="5">
    <source>
        <dbReference type="ARBA" id="ARBA00023014"/>
    </source>
</evidence>
<keyword evidence="8" id="KW-1185">Reference proteome</keyword>
<dbReference type="InterPro" id="IPR050377">
    <property type="entry name" value="Radical_SAM_PqqE_MftC-like"/>
</dbReference>
<dbReference type="EMBL" id="CP054021">
    <property type="protein sequence ID" value="QKK19587.1"/>
    <property type="molecule type" value="Genomic_DNA"/>
</dbReference>
<name>A0ABX6PLQ1_9HYPH</name>
<dbReference type="PANTHER" id="PTHR11228:SF34">
    <property type="entry name" value="TUNGSTEN-CONTAINING ALDEHYDE FERREDOXIN OXIDOREDUCTASE COFACTOR MODIFYING PROTEIN"/>
    <property type="match status" value="1"/>
</dbReference>
<dbReference type="InterPro" id="IPR058240">
    <property type="entry name" value="rSAM_sf"/>
</dbReference>
<dbReference type="SUPFAM" id="SSF102114">
    <property type="entry name" value="Radical SAM enzymes"/>
    <property type="match status" value="1"/>
</dbReference>
<dbReference type="CDD" id="cd01335">
    <property type="entry name" value="Radical_SAM"/>
    <property type="match status" value="1"/>
</dbReference>
<dbReference type="PANTHER" id="PTHR11228">
    <property type="entry name" value="RADICAL SAM DOMAIN PROTEIN"/>
    <property type="match status" value="1"/>
</dbReference>
<dbReference type="RefSeq" id="WP_138387494.1">
    <property type="nucleotide sequence ID" value="NZ_CP054021.1"/>
</dbReference>
<dbReference type="InterPro" id="IPR007197">
    <property type="entry name" value="rSAM"/>
</dbReference>
<dbReference type="InterPro" id="IPR024032">
    <property type="entry name" value="rSAM_paired_HxsC"/>
</dbReference>
<evidence type="ECO:0000256" key="3">
    <source>
        <dbReference type="ARBA" id="ARBA00022723"/>
    </source>
</evidence>
<proteinExistence type="predicted"/>
<evidence type="ECO:0000256" key="4">
    <source>
        <dbReference type="ARBA" id="ARBA00023004"/>
    </source>
</evidence>
<dbReference type="Pfam" id="PF04055">
    <property type="entry name" value="Radical_SAM"/>
    <property type="match status" value="1"/>
</dbReference>
<keyword evidence="3" id="KW-0479">Metal-binding</keyword>
<evidence type="ECO:0000256" key="1">
    <source>
        <dbReference type="ARBA" id="ARBA00001966"/>
    </source>
</evidence>
<gene>
    <name evidence="7" type="primary">hxsC</name>
    <name evidence="7" type="ORF">FFM53_021535</name>
</gene>
<reference evidence="7 8" key="1">
    <citation type="submission" date="2020-05" db="EMBL/GenBank/DDBJ databases">
        <title>Genome sequences of pea root nodulating Rhizobium spp.</title>
        <authorList>
            <person name="Rahi P."/>
        </authorList>
    </citation>
    <scope>NUCLEOTIDE SEQUENCE [LARGE SCALE GENOMIC DNA]</scope>
    <source>
        <strain evidence="8">JKLM 12A2</strain>
    </source>
</reference>
<dbReference type="Proteomes" id="UP000305673">
    <property type="component" value="Chromosome"/>
</dbReference>
<evidence type="ECO:0000313" key="8">
    <source>
        <dbReference type="Proteomes" id="UP000305673"/>
    </source>
</evidence>
<evidence type="ECO:0000313" key="7">
    <source>
        <dbReference type="EMBL" id="QKK19587.1"/>
    </source>
</evidence>
<dbReference type="SFLD" id="SFLDG01103">
    <property type="entry name" value="Uncharacterised_Radical_SAM_Su"/>
    <property type="match status" value="1"/>
</dbReference>
<dbReference type="NCBIfam" id="TIGR03977">
    <property type="entry name" value="rSAM_pair_HxsC"/>
    <property type="match status" value="1"/>
</dbReference>
<dbReference type="Gene3D" id="3.20.20.70">
    <property type="entry name" value="Aldolase class I"/>
    <property type="match status" value="1"/>
</dbReference>
<dbReference type="SFLD" id="SFLDG01067">
    <property type="entry name" value="SPASM/twitch_domain_containing"/>
    <property type="match status" value="1"/>
</dbReference>
<evidence type="ECO:0000256" key="2">
    <source>
        <dbReference type="ARBA" id="ARBA00022691"/>
    </source>
</evidence>
<dbReference type="SFLD" id="SFLDS00029">
    <property type="entry name" value="Radical_SAM"/>
    <property type="match status" value="1"/>
</dbReference>
<comment type="cofactor">
    <cofactor evidence="1">
        <name>[4Fe-4S] cluster</name>
        <dbReference type="ChEBI" id="CHEBI:49883"/>
    </cofactor>
</comment>
<evidence type="ECO:0000259" key="6">
    <source>
        <dbReference type="Pfam" id="PF04055"/>
    </source>
</evidence>
<feature type="domain" description="Radical SAM core" evidence="6">
    <location>
        <begin position="92"/>
        <end position="248"/>
    </location>
</feature>
<dbReference type="InterPro" id="IPR013785">
    <property type="entry name" value="Aldolase_TIM"/>
</dbReference>
<sequence length="362" mass="39849">MINLRIEIDQLPLAEPLVVRLCHSATSATTENDAVLIDRSNGRLEYDLNGFSLVLHPEGGEDYDGDVILALPGQASAHRLIRASSQHNTFLVTEQCDQLCVMCSQPPKKQHTDLFSQFAEAALLSPKGVVIGISGGEPLLHKSRLFDMLRAVSQARPDVTFHVLTNGQHFQPSDVEAMLEIGTQRVLWGVPLYSADEATHDKIVGKSGAFRQLAKGLGVLMSGGASVELRTVVMRQNVAGLADLADFVFTRLNFAHVWALMQMERIGYGRMNWQKSFYDSSADFAPIASAIDLSVARGIDVSLYNFPLCSVPAAYRSYAPSTISDWKRKYLDFCSQCDRRAACGGFFEWYSHNEGFSALGPI</sequence>